<accession>A0A6J4I0S4</accession>
<evidence type="ECO:0000313" key="1">
    <source>
        <dbReference type="EMBL" id="CAA9238031.1"/>
    </source>
</evidence>
<protein>
    <submittedName>
        <fullName evidence="1">Uncharacterized protein</fullName>
    </submittedName>
</protein>
<dbReference type="EMBL" id="CADCTC010000087">
    <property type="protein sequence ID" value="CAA9238031.1"/>
    <property type="molecule type" value="Genomic_DNA"/>
</dbReference>
<sequence length="128" mass="14252">MGTLKVRLGRIEVQHHAHWRQEATRLGASLLAGFTDDELHAVLAPVWRLDVDDAAPDDAKVEAVLEDRRTRRGWSAAEHAASDKWVQLVTDHTTGIEALPEEAWPAFLDGMADEMERRCGFGRTRAAA</sequence>
<reference evidence="1" key="1">
    <citation type="submission" date="2020-02" db="EMBL/GenBank/DDBJ databases">
        <authorList>
            <person name="Meier V. D."/>
        </authorList>
    </citation>
    <scope>NUCLEOTIDE SEQUENCE</scope>
    <source>
        <strain evidence="1">AVDCRST_MAG77</strain>
    </source>
</reference>
<dbReference type="AlphaFoldDB" id="A0A6J4I0S4"/>
<organism evidence="1">
    <name type="scientific">uncultured Chloroflexota bacterium</name>
    <dbReference type="NCBI Taxonomy" id="166587"/>
    <lineage>
        <taxon>Bacteria</taxon>
        <taxon>Bacillati</taxon>
        <taxon>Chloroflexota</taxon>
        <taxon>environmental samples</taxon>
    </lineage>
</organism>
<gene>
    <name evidence="1" type="ORF">AVDCRST_MAG77-1361</name>
</gene>
<name>A0A6J4I0S4_9CHLR</name>
<proteinExistence type="predicted"/>